<reference evidence="1" key="1">
    <citation type="submission" date="2021-06" db="EMBL/GenBank/DDBJ databases">
        <authorList>
            <person name="Kallberg Y."/>
            <person name="Tangrot J."/>
            <person name="Rosling A."/>
        </authorList>
    </citation>
    <scope>NUCLEOTIDE SEQUENCE</scope>
    <source>
        <strain evidence="1">87-6 pot B 2015</strain>
    </source>
</reference>
<name>A0A9N9HEB8_FUNMO</name>
<evidence type="ECO:0000313" key="1">
    <source>
        <dbReference type="EMBL" id="CAG8667464.1"/>
    </source>
</evidence>
<dbReference type="AlphaFoldDB" id="A0A9N9HEB8"/>
<sequence>MILHQSIAEVLKSLYINQSQKVFYILNWLIFSNSEINTLHVRSSKKIQNEEDNESSISFDNSSEYIDNVEDISYDNILKHINTESIASTKDILYDNVLKYINTESITSAIEKELEVENSNRFDEQMQNYQLSYKLLLNTEKEEFFEDYDLLKEKSSDFKGFDGKYGPYFLILYQQCFLSELPNIRYVGIILNE</sequence>
<accession>A0A9N9HEB8</accession>
<protein>
    <submittedName>
        <fullName evidence="1">13274_t:CDS:1</fullName>
    </submittedName>
</protein>
<dbReference type="EMBL" id="CAJVPP010005582">
    <property type="protein sequence ID" value="CAG8667464.1"/>
    <property type="molecule type" value="Genomic_DNA"/>
</dbReference>
<proteinExistence type="predicted"/>
<evidence type="ECO:0000313" key="2">
    <source>
        <dbReference type="Proteomes" id="UP000789375"/>
    </source>
</evidence>
<keyword evidence="2" id="KW-1185">Reference proteome</keyword>
<dbReference type="Proteomes" id="UP000789375">
    <property type="component" value="Unassembled WGS sequence"/>
</dbReference>
<gene>
    <name evidence="1" type="ORF">FMOSSE_LOCUS12242</name>
</gene>
<comment type="caution">
    <text evidence="1">The sequence shown here is derived from an EMBL/GenBank/DDBJ whole genome shotgun (WGS) entry which is preliminary data.</text>
</comment>
<organism evidence="1 2">
    <name type="scientific">Funneliformis mosseae</name>
    <name type="common">Endomycorrhizal fungus</name>
    <name type="synonym">Glomus mosseae</name>
    <dbReference type="NCBI Taxonomy" id="27381"/>
    <lineage>
        <taxon>Eukaryota</taxon>
        <taxon>Fungi</taxon>
        <taxon>Fungi incertae sedis</taxon>
        <taxon>Mucoromycota</taxon>
        <taxon>Glomeromycotina</taxon>
        <taxon>Glomeromycetes</taxon>
        <taxon>Glomerales</taxon>
        <taxon>Glomeraceae</taxon>
        <taxon>Funneliformis</taxon>
    </lineage>
</organism>